<evidence type="ECO:0000256" key="6">
    <source>
        <dbReference type="ARBA" id="ARBA00022989"/>
    </source>
</evidence>
<feature type="transmembrane region" description="Helical" evidence="9">
    <location>
        <begin position="24"/>
        <end position="44"/>
    </location>
</feature>
<dbReference type="Proteomes" id="UP000034076">
    <property type="component" value="Unassembled WGS sequence"/>
</dbReference>
<evidence type="ECO:0000256" key="5">
    <source>
        <dbReference type="ARBA" id="ARBA00022692"/>
    </source>
</evidence>
<evidence type="ECO:0000313" key="11">
    <source>
        <dbReference type="Proteomes" id="UP000034076"/>
    </source>
</evidence>
<evidence type="ECO:0000256" key="3">
    <source>
        <dbReference type="ARBA" id="ARBA00022475"/>
    </source>
</evidence>
<evidence type="ECO:0000256" key="1">
    <source>
        <dbReference type="ARBA" id="ARBA00004651"/>
    </source>
</evidence>
<feature type="transmembrane region" description="Helical" evidence="9">
    <location>
        <begin position="131"/>
        <end position="154"/>
    </location>
</feature>
<evidence type="ECO:0000256" key="8">
    <source>
        <dbReference type="ARBA" id="ARBA00039381"/>
    </source>
</evidence>
<dbReference type="GO" id="GO:0022857">
    <property type="term" value="F:transmembrane transporter activity"/>
    <property type="evidence" value="ECO:0007669"/>
    <property type="project" value="InterPro"/>
</dbReference>
<feature type="transmembrane region" description="Helical" evidence="9">
    <location>
        <begin position="174"/>
        <end position="192"/>
    </location>
</feature>
<dbReference type="EMBL" id="LAYJ01000103">
    <property type="protein sequence ID" value="KKI50659.1"/>
    <property type="molecule type" value="Genomic_DNA"/>
</dbReference>
<evidence type="ECO:0000256" key="2">
    <source>
        <dbReference type="ARBA" id="ARBA00022448"/>
    </source>
</evidence>
<evidence type="ECO:0000256" key="7">
    <source>
        <dbReference type="ARBA" id="ARBA00023136"/>
    </source>
</evidence>
<name>A0A0M2NDQ6_9FIRM</name>
<keyword evidence="2" id="KW-0813">Transport</keyword>
<keyword evidence="7 9" id="KW-0472">Membrane</keyword>
<dbReference type="OrthoDB" id="9813906at2"/>
<comment type="subcellular location">
    <subcellularLocation>
        <location evidence="1">Cell membrane</location>
        <topology evidence="1">Multi-pass membrane protein</topology>
    </subcellularLocation>
</comment>
<dbReference type="CDD" id="cd06579">
    <property type="entry name" value="TM_PBP1_transp_AraH_like"/>
    <property type="match status" value="1"/>
</dbReference>
<dbReference type="PATRIC" id="fig|270498.16.peg.1642"/>
<dbReference type="PANTHER" id="PTHR32196:SF71">
    <property type="entry name" value="AUTOINDUCER 2 IMPORT SYSTEM PERMEASE PROTEIN LSRD"/>
    <property type="match status" value="1"/>
</dbReference>
<keyword evidence="4" id="KW-0997">Cell inner membrane</keyword>
<feature type="transmembrane region" description="Helical" evidence="9">
    <location>
        <begin position="78"/>
        <end position="95"/>
    </location>
</feature>
<keyword evidence="6 9" id="KW-1133">Transmembrane helix</keyword>
<dbReference type="STRING" id="270498.CHK_1953"/>
<protein>
    <recommendedName>
        <fullName evidence="8">Autoinducer 2 import system permease protein LsrD</fullName>
    </recommendedName>
</protein>
<gene>
    <name evidence="10" type="ORF">CHK_1953</name>
</gene>
<evidence type="ECO:0000256" key="9">
    <source>
        <dbReference type="SAM" id="Phobius"/>
    </source>
</evidence>
<evidence type="ECO:0000256" key="4">
    <source>
        <dbReference type="ARBA" id="ARBA00022519"/>
    </source>
</evidence>
<reference evidence="10 11" key="1">
    <citation type="submission" date="2015-04" db="EMBL/GenBank/DDBJ databases">
        <title>Draft genome sequence of bacteremic isolate Catabacter hongkongensis type strain HKU16T.</title>
        <authorList>
            <person name="Lau S.K."/>
            <person name="Teng J.L."/>
            <person name="Huang Y."/>
            <person name="Curreem S.O."/>
            <person name="Tsui S.K."/>
            <person name="Woo P.C."/>
        </authorList>
    </citation>
    <scope>NUCLEOTIDE SEQUENCE [LARGE SCALE GENOMIC DNA]</scope>
    <source>
        <strain evidence="10 11">HKU16</strain>
    </source>
</reference>
<keyword evidence="3" id="KW-1003">Cell membrane</keyword>
<accession>A0A0M2NDQ6</accession>
<proteinExistence type="predicted"/>
<sequence length="328" mass="33959">MENNLSSENLKQSTFKRFLGAKEVPVLLITIGFFIIMSIASPHFLTEKNILTTLVGLSAEGIVVIGMTLILAMGGIDLSVGSVMGLASMIAATMAAAGANIWLAALVGIIAGAGCGFANGFMIGKVKLTPFIMTLAMMSIAKGITMLATSGSALSIPSADESFLFLGQGTIGNIPFIIIIFAALAVLFYFLMKKTELFRNVFYVGSNEKAARLSGVNVMKMKFVMYTLVGLLSALAGIVSLSRFGACTPTTGEGVEMNAISAAVIGGASLSGGEGSILGAVLGIILLNVVNNGLILLNVSVYGQDLVSGAILLIAVTIDTFSHARKAR</sequence>
<dbReference type="RefSeq" id="WP_046443792.1">
    <property type="nucleotide sequence ID" value="NZ_CAUERS010000021.1"/>
</dbReference>
<keyword evidence="11" id="KW-1185">Reference proteome</keyword>
<dbReference type="PANTHER" id="PTHR32196">
    <property type="entry name" value="ABC TRANSPORTER PERMEASE PROTEIN YPHD-RELATED-RELATED"/>
    <property type="match status" value="1"/>
</dbReference>
<dbReference type="AlphaFoldDB" id="A0A0M2NDQ6"/>
<evidence type="ECO:0000313" key="10">
    <source>
        <dbReference type="EMBL" id="KKI50659.1"/>
    </source>
</evidence>
<feature type="transmembrane region" description="Helical" evidence="9">
    <location>
        <begin position="223"/>
        <end position="241"/>
    </location>
</feature>
<dbReference type="InterPro" id="IPR001851">
    <property type="entry name" value="ABC_transp_permease"/>
</dbReference>
<organism evidence="10 11">
    <name type="scientific">Christensenella hongkongensis</name>
    <dbReference type="NCBI Taxonomy" id="270498"/>
    <lineage>
        <taxon>Bacteria</taxon>
        <taxon>Bacillati</taxon>
        <taxon>Bacillota</taxon>
        <taxon>Clostridia</taxon>
        <taxon>Christensenellales</taxon>
        <taxon>Christensenellaceae</taxon>
        <taxon>Christensenella</taxon>
    </lineage>
</organism>
<comment type="caution">
    <text evidence="10">The sequence shown here is derived from an EMBL/GenBank/DDBJ whole genome shotgun (WGS) entry which is preliminary data.</text>
</comment>
<feature type="transmembrane region" description="Helical" evidence="9">
    <location>
        <begin position="50"/>
        <end position="71"/>
    </location>
</feature>
<dbReference type="GO" id="GO:0005886">
    <property type="term" value="C:plasma membrane"/>
    <property type="evidence" value="ECO:0007669"/>
    <property type="project" value="UniProtKB-SubCell"/>
</dbReference>
<dbReference type="Pfam" id="PF02653">
    <property type="entry name" value="BPD_transp_2"/>
    <property type="match status" value="1"/>
</dbReference>
<feature type="transmembrane region" description="Helical" evidence="9">
    <location>
        <begin position="101"/>
        <end position="124"/>
    </location>
</feature>
<keyword evidence="5 9" id="KW-0812">Transmembrane</keyword>